<dbReference type="PANTHER" id="PTHR14932:SF1">
    <property type="entry name" value="RAB-LIKE PROTEIN 6"/>
    <property type="match status" value="1"/>
</dbReference>
<dbReference type="AlphaFoldDB" id="A0A6P8FRY9"/>
<feature type="region of interest" description="Disordered" evidence="1">
    <location>
        <begin position="291"/>
        <end position="781"/>
    </location>
</feature>
<feature type="compositionally biased region" description="Acidic residues" evidence="1">
    <location>
        <begin position="619"/>
        <end position="628"/>
    </location>
</feature>
<dbReference type="PROSITE" id="PS51419">
    <property type="entry name" value="RAB"/>
    <property type="match status" value="1"/>
</dbReference>
<dbReference type="KEGG" id="char:105889869"/>
<evidence type="ECO:0000313" key="2">
    <source>
        <dbReference type="Proteomes" id="UP000515152"/>
    </source>
</evidence>
<reference evidence="3 4" key="1">
    <citation type="submission" date="2025-04" db="UniProtKB">
        <authorList>
            <consortium name="RefSeq"/>
        </authorList>
    </citation>
    <scope>IDENTIFICATION</scope>
</reference>
<sequence>MFSALKKLVGSEPGPPKEKNIPAGLQSMNQSLQRRYAKGVQYNMKIVIRGDRNTGKSTLWQRLQGQKFVEEYIPTQEIKVTSIHWSYKSANQATDDVVKVEVWDVVDKGQKYPLPEGVGKGKKKGDNLKLENEPQEQSDNEVALDAEFLDVYKNCNGVVMMFDITKQWTYNYILRELPKVPHHVPVCVLGNHRDMGDHRIILPDDIRDFIAGLNRPRGSSYIHYAESSMKNGFGLKYLHRFFNIPFLQLQRETLLRQLETNQLDIDATLEELCVQQETEDQNYEIFLDMTDSRGKGYSSPGRANGQSPSSGSQSPVVPPSRDSADSSPGIPQSPVPTQVQQSPPSSSTSSLPEPSSAAASPPPPPDLQAPEQTTPFPSLSTAPPTPTAAPPLKRGIISRLFGSSPVPEPPAAKPEPPAPVCPEKVQSVDDFVPDDGLDRSFLEESIPPKARVAPPPSASAPVDSDSDGEGQGGNPMVAEFQDDLDLDDVEAAPLPPPSVSIPSKDLPLSSDEDELQPKVTVAQDEDLESEPQNPIEDLDSLSLHSQSKAPEAVLTTHTEQIKMDAQAPEPTALVPTSVPAQPIKQSKRREAKEAIAQAESSDTDGDAPVAKQLLSYVMDDPDFESEESDTQKAVKESFPVRNDLSDLSDEDIIPEKMPEPMKPTVLSFKSKNENDLFGLGFENKAATNKESSDEQDVKETKPSTKEKKKKKKKNKEEEDKASKKKHKHKKKEKDEAGTGDEKEKEKRKKKSRKSGDLDDLESFLAGGAEAAKRDEGDYEEL</sequence>
<dbReference type="RefSeq" id="XP_031426311.1">
    <property type="nucleotide sequence ID" value="XM_031570451.2"/>
</dbReference>
<evidence type="ECO:0000256" key="1">
    <source>
        <dbReference type="SAM" id="MobiDB-lite"/>
    </source>
</evidence>
<dbReference type="SMART" id="SM00175">
    <property type="entry name" value="RAB"/>
    <property type="match status" value="1"/>
</dbReference>
<protein>
    <submittedName>
        <fullName evidence="3 4">Rab-like protein 6 isoform X1</fullName>
    </submittedName>
</protein>
<dbReference type="RefSeq" id="XP_031426310.1">
    <property type="nucleotide sequence ID" value="XM_031570450.2"/>
</dbReference>
<feature type="compositionally biased region" description="Low complexity" evidence="1">
    <location>
        <begin position="305"/>
        <end position="315"/>
    </location>
</feature>
<feature type="compositionally biased region" description="Basic and acidic residues" evidence="1">
    <location>
        <begin position="732"/>
        <end position="744"/>
    </location>
</feature>
<dbReference type="GO" id="GO:0005634">
    <property type="term" value="C:nucleus"/>
    <property type="evidence" value="ECO:0007669"/>
    <property type="project" value="TreeGrafter"/>
</dbReference>
<dbReference type="Pfam" id="PF08477">
    <property type="entry name" value="Roc"/>
    <property type="match status" value="1"/>
</dbReference>
<evidence type="ECO:0000313" key="4">
    <source>
        <dbReference type="RefSeq" id="XP_031426311.1"/>
    </source>
</evidence>
<dbReference type="Proteomes" id="UP000515152">
    <property type="component" value="Chromosome 7"/>
</dbReference>
<organism evidence="2 4">
    <name type="scientific">Clupea harengus</name>
    <name type="common">Atlantic herring</name>
    <dbReference type="NCBI Taxonomy" id="7950"/>
    <lineage>
        <taxon>Eukaryota</taxon>
        <taxon>Metazoa</taxon>
        <taxon>Chordata</taxon>
        <taxon>Craniata</taxon>
        <taxon>Vertebrata</taxon>
        <taxon>Euteleostomi</taxon>
        <taxon>Actinopterygii</taxon>
        <taxon>Neopterygii</taxon>
        <taxon>Teleostei</taxon>
        <taxon>Clupei</taxon>
        <taxon>Clupeiformes</taxon>
        <taxon>Clupeoidei</taxon>
        <taxon>Clupeidae</taxon>
        <taxon>Clupea</taxon>
    </lineage>
</organism>
<feature type="compositionally biased region" description="Low complexity" evidence="1">
    <location>
        <begin position="335"/>
        <end position="359"/>
    </location>
</feature>
<evidence type="ECO:0000313" key="3">
    <source>
        <dbReference type="RefSeq" id="XP_031426310.1"/>
    </source>
</evidence>
<dbReference type="CTD" id="100003036"/>
<feature type="compositionally biased region" description="Pro residues" evidence="1">
    <location>
        <begin position="406"/>
        <end position="420"/>
    </location>
</feature>
<dbReference type="Gene3D" id="3.40.50.300">
    <property type="entry name" value="P-loop containing nucleotide triphosphate hydrolases"/>
    <property type="match status" value="1"/>
</dbReference>
<feature type="compositionally biased region" description="Low complexity" evidence="1">
    <location>
        <begin position="368"/>
        <end position="382"/>
    </location>
</feature>
<dbReference type="InterPro" id="IPR040385">
    <property type="entry name" value="RABL6"/>
</dbReference>
<feature type="compositionally biased region" description="Acidic residues" evidence="1">
    <location>
        <begin position="480"/>
        <end position="490"/>
    </location>
</feature>
<gene>
    <name evidence="3 4" type="primary">rabl6b</name>
</gene>
<feature type="compositionally biased region" description="Basic residues" evidence="1">
    <location>
        <begin position="722"/>
        <end position="731"/>
    </location>
</feature>
<dbReference type="InterPro" id="IPR027417">
    <property type="entry name" value="P-loop_NTPase"/>
</dbReference>
<accession>A0A6P8FRY9</accession>
<dbReference type="OrthoDB" id="207081at2759"/>
<dbReference type="GO" id="GO:0005525">
    <property type="term" value="F:GTP binding"/>
    <property type="evidence" value="ECO:0007669"/>
    <property type="project" value="InterPro"/>
</dbReference>
<feature type="compositionally biased region" description="Basic and acidic residues" evidence="1">
    <location>
        <begin position="690"/>
        <end position="705"/>
    </location>
</feature>
<dbReference type="PANTHER" id="PTHR14932">
    <property type="entry name" value="RAS GTPASE-RELATED"/>
    <property type="match status" value="1"/>
</dbReference>
<proteinExistence type="predicted"/>
<feature type="region of interest" description="Disordered" evidence="1">
    <location>
        <begin position="114"/>
        <end position="138"/>
    </location>
</feature>
<dbReference type="GO" id="GO:0005829">
    <property type="term" value="C:cytosol"/>
    <property type="evidence" value="ECO:0007669"/>
    <property type="project" value="TreeGrafter"/>
</dbReference>
<name>A0A6P8FRY9_CLUHA</name>
<dbReference type="GeneID" id="105889869"/>
<dbReference type="SUPFAM" id="SSF52540">
    <property type="entry name" value="P-loop containing nucleoside triphosphate hydrolases"/>
    <property type="match status" value="1"/>
</dbReference>
<keyword evidence="2" id="KW-1185">Reference proteome</keyword>